<keyword evidence="2" id="KW-0326">Glycosidase</keyword>
<dbReference type="NCBIfam" id="TIGR03568">
    <property type="entry name" value="NeuC_NnaA"/>
    <property type="match status" value="1"/>
</dbReference>
<dbReference type="GO" id="GO:0016798">
    <property type="term" value="F:hydrolase activity, acting on glycosyl bonds"/>
    <property type="evidence" value="ECO:0007669"/>
    <property type="project" value="UniProtKB-KW"/>
</dbReference>
<reference evidence="2" key="1">
    <citation type="submission" date="2024-05" db="EMBL/GenBank/DDBJ databases">
        <title>Metabacillus sp. nov., isolated from the rhizosphere soil of tomato plants.</title>
        <authorList>
            <person name="Ma R."/>
        </authorList>
    </citation>
    <scope>NUCLEOTIDE SEQUENCE</scope>
    <source>
        <strain evidence="2">DBTR6</strain>
    </source>
</reference>
<evidence type="ECO:0000313" key="3">
    <source>
        <dbReference type="Proteomes" id="UP001165287"/>
    </source>
</evidence>
<dbReference type="EMBL" id="JAIQUM010000043">
    <property type="protein sequence ID" value="MBZ5751981.1"/>
    <property type="molecule type" value="Genomic_DNA"/>
</dbReference>
<feature type="domain" description="UDP-N-acetylglucosamine 2-epimerase" evidence="1">
    <location>
        <begin position="25"/>
        <end position="354"/>
    </location>
</feature>
<dbReference type="SUPFAM" id="SSF53756">
    <property type="entry name" value="UDP-Glycosyltransferase/glycogen phosphorylase"/>
    <property type="match status" value="1"/>
</dbReference>
<dbReference type="RefSeq" id="WP_224140320.1">
    <property type="nucleotide sequence ID" value="NZ_JAIQUM010000043.1"/>
</dbReference>
<accession>A0ABS7UUK9</accession>
<proteinExistence type="predicted"/>
<comment type="caution">
    <text evidence="2">The sequence shown here is derived from an EMBL/GenBank/DDBJ whole genome shotgun (WGS) entry which is preliminary data.</text>
</comment>
<dbReference type="PANTHER" id="PTHR43174:SF3">
    <property type="entry name" value="UDP-N-ACETYLGLUCOSAMINE 2-EPIMERASE"/>
    <property type="match status" value="1"/>
</dbReference>
<dbReference type="PANTHER" id="PTHR43174">
    <property type="entry name" value="UDP-N-ACETYLGLUCOSAMINE 2-EPIMERASE"/>
    <property type="match status" value="1"/>
</dbReference>
<dbReference type="Pfam" id="PF02350">
    <property type="entry name" value="Epimerase_2"/>
    <property type="match status" value="1"/>
</dbReference>
<protein>
    <submittedName>
        <fullName evidence="2">UDP-N-acetylglucosamine 2-epimerase</fullName>
        <ecNumber evidence="2">3.2.1.183</ecNumber>
    </submittedName>
</protein>
<keyword evidence="2" id="KW-0378">Hydrolase</keyword>
<dbReference type="Proteomes" id="UP001165287">
    <property type="component" value="Unassembled WGS sequence"/>
</dbReference>
<dbReference type="InterPro" id="IPR003331">
    <property type="entry name" value="UDP_GlcNAc_Epimerase_2_dom"/>
</dbReference>
<dbReference type="InterPro" id="IPR020004">
    <property type="entry name" value="UDP-GlcNAc_Epase"/>
</dbReference>
<organism evidence="2 3">
    <name type="scientific">Metabacillus rhizolycopersici</name>
    <dbReference type="NCBI Taxonomy" id="2875709"/>
    <lineage>
        <taxon>Bacteria</taxon>
        <taxon>Bacillati</taxon>
        <taxon>Bacillota</taxon>
        <taxon>Bacilli</taxon>
        <taxon>Bacillales</taxon>
        <taxon>Bacillaceae</taxon>
        <taxon>Metabacillus</taxon>
    </lineage>
</organism>
<evidence type="ECO:0000259" key="1">
    <source>
        <dbReference type="Pfam" id="PF02350"/>
    </source>
</evidence>
<evidence type="ECO:0000313" key="2">
    <source>
        <dbReference type="EMBL" id="MBZ5751981.1"/>
    </source>
</evidence>
<dbReference type="Gene3D" id="3.40.50.2000">
    <property type="entry name" value="Glycogen Phosphorylase B"/>
    <property type="match status" value="2"/>
</dbReference>
<sequence length="379" mass="42937">MDKKTIICFSGTRADFGIYRSLLFEIEKDNLFDLKLVVTGMHLLNEYGYTIDEIRKDSFEIVDAPSILFKGDSTYAMSQSVGIAIMYFANILEQSKPDGILLLGDRGEMIAAAIAAHYQNIVTFHLHGGERSGSADDAIRHAISQLSNFHFVSTNRSKNNLINMGVEDSSIFVTGSLRKHDVNFIKSMDQEYKEYLKRKYNLSSTKKTILFVMHPDSKEIISYKEQVDSVITALEGIHNIDIIILGSNSDAGGEVFRKSIKEFSNLNKHVKYFESLPPNEYLFLLSEVHVMIGNSSSGVIEAPFFNLPFLNIGKRQQNREQGSNVYNVPYIITLIEKNLKNIISEQKKNYDNPYDVLESPATEIVRQMKIWMKSSSHGD</sequence>
<gene>
    <name evidence="2" type="primary">neuC</name>
    <name evidence="2" type="ORF">K9V48_17420</name>
</gene>
<dbReference type="InterPro" id="IPR029767">
    <property type="entry name" value="WecB-like"/>
</dbReference>
<keyword evidence="3" id="KW-1185">Reference proteome</keyword>
<name>A0ABS7UUK9_9BACI</name>
<dbReference type="EC" id="3.2.1.183" evidence="2"/>